<dbReference type="SFLD" id="SFLDG01065">
    <property type="entry name" value="anaerobic_coproporphyrinogen-I"/>
    <property type="match status" value="1"/>
</dbReference>
<dbReference type="GO" id="GO:0005737">
    <property type="term" value="C:cytoplasm"/>
    <property type="evidence" value="ECO:0007669"/>
    <property type="project" value="UniProtKB-SubCell"/>
</dbReference>
<keyword evidence="2" id="KW-0408">Iron</keyword>
<dbReference type="InterPro" id="IPR007197">
    <property type="entry name" value="rSAM"/>
</dbReference>
<evidence type="ECO:0000259" key="3">
    <source>
        <dbReference type="PROSITE" id="PS51918"/>
    </source>
</evidence>
<name>A0A8I1KLP1_9HYPH</name>
<dbReference type="SFLD" id="SFLDF00288">
    <property type="entry name" value="HemN-like__clustered_with_nucl"/>
    <property type="match status" value="1"/>
</dbReference>
<dbReference type="SUPFAM" id="SSF102114">
    <property type="entry name" value="Radical SAM enzymes"/>
    <property type="match status" value="1"/>
</dbReference>
<reference evidence="4 5" key="1">
    <citation type="submission" date="2020-12" db="EMBL/GenBank/DDBJ databases">
        <title>Revised draft genomes of Rhodomicrobium vannielii ATCC 17100 and Rhodomicrobium udaipurense JA643.</title>
        <authorList>
            <person name="Conners E.M."/>
            <person name="Davenport E.J."/>
            <person name="Bose A."/>
        </authorList>
    </citation>
    <scope>NUCLEOTIDE SEQUENCE [LARGE SCALE GENOMIC DNA]</scope>
    <source>
        <strain evidence="4 5">JA643</strain>
    </source>
</reference>
<dbReference type="Pfam" id="PF04055">
    <property type="entry name" value="Radical_SAM"/>
    <property type="match status" value="1"/>
</dbReference>
<dbReference type="Gene3D" id="3.80.30.20">
    <property type="entry name" value="tm_1862 like domain"/>
    <property type="match status" value="1"/>
</dbReference>
<evidence type="ECO:0000313" key="5">
    <source>
        <dbReference type="Proteomes" id="UP000623250"/>
    </source>
</evidence>
<keyword evidence="2" id="KW-0963">Cytoplasm</keyword>
<comment type="caution">
    <text evidence="4">The sequence shown here is derived from an EMBL/GenBank/DDBJ whole genome shotgun (WGS) entry which is preliminary data.</text>
</comment>
<dbReference type="GO" id="GO:0051539">
    <property type="term" value="F:4 iron, 4 sulfur cluster binding"/>
    <property type="evidence" value="ECO:0007669"/>
    <property type="project" value="UniProtKB-UniRule"/>
</dbReference>
<dbReference type="InterPro" id="IPR023404">
    <property type="entry name" value="rSAM_horseshoe"/>
</dbReference>
<comment type="subcellular location">
    <subcellularLocation>
        <location evidence="2">Cytoplasm</location>
    </subcellularLocation>
</comment>
<dbReference type="InterPro" id="IPR006638">
    <property type="entry name" value="Elp3/MiaA/NifB-like_rSAM"/>
</dbReference>
<dbReference type="GO" id="GO:0046872">
    <property type="term" value="F:metal ion binding"/>
    <property type="evidence" value="ECO:0007669"/>
    <property type="project" value="UniProtKB-UniRule"/>
</dbReference>
<dbReference type="NCBIfam" id="TIGR00539">
    <property type="entry name" value="hemN_rel"/>
    <property type="match status" value="1"/>
</dbReference>
<evidence type="ECO:0000313" key="4">
    <source>
        <dbReference type="EMBL" id="MBJ7543793.1"/>
    </source>
</evidence>
<keyword evidence="2" id="KW-0143">Chaperone</keyword>
<evidence type="ECO:0000256" key="2">
    <source>
        <dbReference type="RuleBase" id="RU364116"/>
    </source>
</evidence>
<keyword evidence="5" id="KW-1185">Reference proteome</keyword>
<dbReference type="PANTHER" id="PTHR13932:SF5">
    <property type="entry name" value="RADICAL S-ADENOSYL METHIONINE DOMAIN-CONTAINING PROTEIN 1, MITOCHONDRIAL"/>
    <property type="match status" value="1"/>
</dbReference>
<dbReference type="InterPro" id="IPR004559">
    <property type="entry name" value="HemW-like"/>
</dbReference>
<dbReference type="AlphaFoldDB" id="A0A8I1KLP1"/>
<organism evidence="4 5">
    <name type="scientific">Rhodomicrobium udaipurense</name>
    <dbReference type="NCBI Taxonomy" id="1202716"/>
    <lineage>
        <taxon>Bacteria</taxon>
        <taxon>Pseudomonadati</taxon>
        <taxon>Pseudomonadota</taxon>
        <taxon>Alphaproteobacteria</taxon>
        <taxon>Hyphomicrobiales</taxon>
        <taxon>Hyphomicrobiaceae</taxon>
        <taxon>Rhodomicrobium</taxon>
    </lineage>
</organism>
<dbReference type="InterPro" id="IPR034505">
    <property type="entry name" value="Coproporphyrinogen-III_oxidase"/>
</dbReference>
<dbReference type="InterPro" id="IPR010723">
    <property type="entry name" value="HemN_C"/>
</dbReference>
<evidence type="ECO:0000256" key="1">
    <source>
        <dbReference type="ARBA" id="ARBA00006100"/>
    </source>
</evidence>
<dbReference type="SMART" id="SM00729">
    <property type="entry name" value="Elp3"/>
    <property type="match status" value="1"/>
</dbReference>
<accession>A0A8I1KLP1</accession>
<dbReference type="Pfam" id="PF06969">
    <property type="entry name" value="HemN_C"/>
    <property type="match status" value="1"/>
</dbReference>
<keyword evidence="2" id="KW-0479">Metal-binding</keyword>
<proteinExistence type="inferred from homology"/>
<comment type="function">
    <text evidence="2">Probably acts as a heme chaperone, transferring heme to an unknown acceptor. Binds one molecule of heme per monomer, possibly covalently. Binds 1 [4Fe-4S] cluster. The cluster is coordinated with 3 cysteines and an exchangeable S-adenosyl-L-methionine.</text>
</comment>
<dbReference type="PANTHER" id="PTHR13932">
    <property type="entry name" value="COPROPORPHYRINIGEN III OXIDASE"/>
    <property type="match status" value="1"/>
</dbReference>
<dbReference type="EMBL" id="JAEMUK010000017">
    <property type="protein sequence ID" value="MBJ7543793.1"/>
    <property type="molecule type" value="Genomic_DNA"/>
</dbReference>
<feature type="domain" description="Radical SAM core" evidence="3">
    <location>
        <begin position="1"/>
        <end position="230"/>
    </location>
</feature>
<keyword evidence="2" id="KW-0411">Iron-sulfur</keyword>
<keyword evidence="2" id="KW-0349">Heme</keyword>
<keyword evidence="2" id="KW-0004">4Fe-4S</keyword>
<keyword evidence="2" id="KW-0949">S-adenosyl-L-methionine</keyword>
<sequence length="390" mass="42239">MAVYVHWPFCEKKCPYCDFNSHAANSIDEARWLAAILRELETYAAETARQPVASVFFGGGTPSLMQARSVGAVLDRVAALWPISETCEITLEANPSSVEAGRFAAYRAAGVNRISLGIQSLHDDALKALGRIHDAAEARTALDIAARTFDRMSFDLIYARPGQTLDAWRTELIEALSLARGHLSLYQLTIEPETAFFALQRRGRLRLPEAELAAEFYTLTQELCEAAGLPAYEVSNHAAPGEESRHNLAYWRYGDYVGAGPGAHGRYCGAAERKIATAALKSPLAWAKKVEALGHGREERVELGAQEEAEEAVLMGLRISEGVDLRRLEARTGFRPAASTLAMLESEALIASGDGRISTTAAGRLVLNAVVETVASSLEPADQASHLPTT</sequence>
<gene>
    <name evidence="4" type="ORF">JDN41_09490</name>
</gene>
<dbReference type="GO" id="GO:0004109">
    <property type="term" value="F:coproporphyrinogen oxidase activity"/>
    <property type="evidence" value="ECO:0007669"/>
    <property type="project" value="InterPro"/>
</dbReference>
<dbReference type="CDD" id="cd01335">
    <property type="entry name" value="Radical_SAM"/>
    <property type="match status" value="1"/>
</dbReference>
<dbReference type="GO" id="GO:0006779">
    <property type="term" value="P:porphyrin-containing compound biosynthetic process"/>
    <property type="evidence" value="ECO:0007669"/>
    <property type="project" value="InterPro"/>
</dbReference>
<dbReference type="SFLD" id="SFLDF00562">
    <property type="entry name" value="HemN-like__clustered_with_heat"/>
    <property type="match status" value="1"/>
</dbReference>
<protein>
    <recommendedName>
        <fullName evidence="2">Heme chaperone HemW</fullName>
    </recommendedName>
</protein>
<dbReference type="SFLD" id="SFLDS00029">
    <property type="entry name" value="Radical_SAM"/>
    <property type="match status" value="1"/>
</dbReference>
<dbReference type="PROSITE" id="PS51918">
    <property type="entry name" value="RADICAL_SAM"/>
    <property type="match status" value="1"/>
</dbReference>
<dbReference type="InterPro" id="IPR058240">
    <property type="entry name" value="rSAM_sf"/>
</dbReference>
<comment type="similarity">
    <text evidence="1">Belongs to the anaerobic coproporphyrinogen-III oxidase family. HemW subfamily.</text>
</comment>
<dbReference type="Proteomes" id="UP000623250">
    <property type="component" value="Unassembled WGS sequence"/>
</dbReference>